<keyword evidence="2" id="KW-1185">Reference proteome</keyword>
<dbReference type="EMBL" id="JAHRHY010000013">
    <property type="protein sequence ID" value="KAG9064827.1"/>
    <property type="molecule type" value="Genomic_DNA"/>
</dbReference>
<dbReference type="Proteomes" id="UP000707451">
    <property type="component" value="Unassembled WGS sequence"/>
</dbReference>
<proteinExistence type="predicted"/>
<evidence type="ECO:0000313" key="1">
    <source>
        <dbReference type="EMBL" id="KAG9064827.1"/>
    </source>
</evidence>
<accession>A0A9P8BTC6</accession>
<organism evidence="1 2">
    <name type="scientific">Linnemannia hyalina</name>
    <dbReference type="NCBI Taxonomy" id="64524"/>
    <lineage>
        <taxon>Eukaryota</taxon>
        <taxon>Fungi</taxon>
        <taxon>Fungi incertae sedis</taxon>
        <taxon>Mucoromycota</taxon>
        <taxon>Mortierellomycotina</taxon>
        <taxon>Mortierellomycetes</taxon>
        <taxon>Mortierellales</taxon>
        <taxon>Mortierellaceae</taxon>
        <taxon>Linnemannia</taxon>
    </lineage>
</organism>
<evidence type="ECO:0000313" key="2">
    <source>
        <dbReference type="Proteomes" id="UP000707451"/>
    </source>
</evidence>
<sequence>MTTPSSCEISPQEPKFSLSGEQVLTRASDGALRLWDPKKAALSSETTKDFLLPRFHTKWPDRNGEQRFHYPLLGCLGNPRDGITGPRRQYLKSRIVNSWRFTGLG</sequence>
<gene>
    <name evidence="1" type="ORF">KI688_003087</name>
</gene>
<reference evidence="1" key="1">
    <citation type="submission" date="2021-06" db="EMBL/GenBank/DDBJ databases">
        <title>Genome Sequence of Mortierella hyaline Strain SCG-10, a Cold-Adapted, Nitrate-Reducing Fungus Isolated from Soil in Minnesota, USA.</title>
        <authorList>
            <person name="Aldossari N."/>
        </authorList>
    </citation>
    <scope>NUCLEOTIDE SEQUENCE</scope>
    <source>
        <strain evidence="1">SCG-10</strain>
    </source>
</reference>
<comment type="caution">
    <text evidence="1">The sequence shown here is derived from an EMBL/GenBank/DDBJ whole genome shotgun (WGS) entry which is preliminary data.</text>
</comment>
<dbReference type="AlphaFoldDB" id="A0A9P8BTC6"/>
<name>A0A9P8BTC6_9FUNG</name>
<protein>
    <submittedName>
        <fullName evidence="1">Uncharacterized protein</fullName>
    </submittedName>
</protein>